<dbReference type="InterPro" id="IPR000182">
    <property type="entry name" value="GNAT_dom"/>
</dbReference>
<dbReference type="Pfam" id="PF18014">
    <property type="entry name" value="Acetyltransf_18"/>
    <property type="match status" value="1"/>
</dbReference>
<dbReference type="InterPro" id="IPR041496">
    <property type="entry name" value="YitH/HolE_GNAT"/>
</dbReference>
<organism evidence="2 3">
    <name type="scientific">Ramlibacter albus</name>
    <dbReference type="NCBI Taxonomy" id="2079448"/>
    <lineage>
        <taxon>Bacteria</taxon>
        <taxon>Pseudomonadati</taxon>
        <taxon>Pseudomonadota</taxon>
        <taxon>Betaproteobacteria</taxon>
        <taxon>Burkholderiales</taxon>
        <taxon>Comamonadaceae</taxon>
        <taxon>Ramlibacter</taxon>
    </lineage>
</organism>
<dbReference type="AlphaFoldDB" id="A0A923S555"/>
<dbReference type="Gene3D" id="3.40.630.30">
    <property type="match status" value="1"/>
</dbReference>
<gene>
    <name evidence="2" type="ORF">H8R02_27370</name>
</gene>
<dbReference type="PROSITE" id="PS51186">
    <property type="entry name" value="GNAT"/>
    <property type="match status" value="1"/>
</dbReference>
<name>A0A923S555_9BURK</name>
<dbReference type="InterPro" id="IPR052729">
    <property type="entry name" value="Acyl/Acetyltrans_Enzymes"/>
</dbReference>
<dbReference type="SUPFAM" id="SSF55729">
    <property type="entry name" value="Acyl-CoA N-acyltransferases (Nat)"/>
    <property type="match status" value="1"/>
</dbReference>
<reference evidence="2" key="1">
    <citation type="submission" date="2020-08" db="EMBL/GenBank/DDBJ databases">
        <title>Ramlibacter sp. GTP1 16S ribosomal RNA gene genome sequencing and assembly.</title>
        <authorList>
            <person name="Kang M."/>
        </authorList>
    </citation>
    <scope>NUCLEOTIDE SEQUENCE</scope>
    <source>
        <strain evidence="2">GTP1</strain>
    </source>
</reference>
<evidence type="ECO:0000259" key="1">
    <source>
        <dbReference type="PROSITE" id="PS51186"/>
    </source>
</evidence>
<dbReference type="InterPro" id="IPR016181">
    <property type="entry name" value="Acyl_CoA_acyltransferase"/>
</dbReference>
<dbReference type="PANTHER" id="PTHR47237:SF2">
    <property type="entry name" value="BLL4206 PROTEIN"/>
    <property type="match status" value="1"/>
</dbReference>
<protein>
    <submittedName>
        <fullName evidence="2">GNAT family N-acetyltransferase</fullName>
    </submittedName>
</protein>
<evidence type="ECO:0000313" key="3">
    <source>
        <dbReference type="Proteomes" id="UP000596827"/>
    </source>
</evidence>
<keyword evidence="3" id="KW-1185">Reference proteome</keyword>
<dbReference type="Proteomes" id="UP000596827">
    <property type="component" value="Unassembled WGS sequence"/>
</dbReference>
<dbReference type="EMBL" id="JACORU010000015">
    <property type="protein sequence ID" value="MBC5768215.1"/>
    <property type="molecule type" value="Genomic_DNA"/>
</dbReference>
<dbReference type="Gene3D" id="3.40.630.90">
    <property type="match status" value="1"/>
</dbReference>
<evidence type="ECO:0000313" key="2">
    <source>
        <dbReference type="EMBL" id="MBC5768215.1"/>
    </source>
</evidence>
<dbReference type="CDD" id="cd04301">
    <property type="entry name" value="NAT_SF"/>
    <property type="match status" value="1"/>
</dbReference>
<comment type="caution">
    <text evidence="2">The sequence shown here is derived from an EMBL/GenBank/DDBJ whole genome shotgun (WGS) entry which is preliminary data.</text>
</comment>
<dbReference type="Pfam" id="PF00583">
    <property type="entry name" value="Acetyltransf_1"/>
    <property type="match status" value="1"/>
</dbReference>
<dbReference type="GO" id="GO:0016747">
    <property type="term" value="F:acyltransferase activity, transferring groups other than amino-acyl groups"/>
    <property type="evidence" value="ECO:0007669"/>
    <property type="project" value="InterPro"/>
</dbReference>
<feature type="domain" description="N-acetyltransferase" evidence="1">
    <location>
        <begin position="3"/>
        <end position="139"/>
    </location>
</feature>
<accession>A0A923S555</accession>
<sequence length="294" mass="31162">MAHPIAPLLRADIPGAERLVAQAGWNQVAADWELFIELGAGFKVVGDDGTVIATAAILPSSASFGWISMVLVDTAHRRRGLATQLLQACIEKLQAQQRVPALDATPAGREVYRPLGFRDGWAITRWRAARALVAPQEGAHAVKGAHAQNGAYEVRPLRDEDWPAVRALDAPAFGGDRGTLLARLASRSREFACVAVSRGRVEGFLLGRDGRSATQLGPIVATNEDCACALLAHALTHVEGPVLVDALARHEAFARQLTAAGFAVERGYTRMALGGEGDFGDDNVLIAIAGPELG</sequence>
<dbReference type="RefSeq" id="WP_187084741.1">
    <property type="nucleotide sequence ID" value="NZ_JACORU010000015.1"/>
</dbReference>
<dbReference type="PANTHER" id="PTHR47237">
    <property type="entry name" value="SLL0310 PROTEIN"/>
    <property type="match status" value="1"/>
</dbReference>
<proteinExistence type="predicted"/>